<protein>
    <submittedName>
        <fullName evidence="2">Jg14287 protein</fullName>
    </submittedName>
</protein>
<comment type="caution">
    <text evidence="2">The sequence shown here is derived from an EMBL/GenBank/DDBJ whole genome shotgun (WGS) entry which is preliminary data.</text>
</comment>
<evidence type="ECO:0000313" key="2">
    <source>
        <dbReference type="EMBL" id="CAH2240301.1"/>
    </source>
</evidence>
<evidence type="ECO:0000313" key="3">
    <source>
        <dbReference type="Proteomes" id="UP000838756"/>
    </source>
</evidence>
<feature type="region of interest" description="Disordered" evidence="1">
    <location>
        <begin position="1"/>
        <end position="24"/>
    </location>
</feature>
<accession>A0A8S4RRE0</accession>
<keyword evidence="3" id="KW-1185">Reference proteome</keyword>
<sequence length="73" mass="8085">MIANWNGYTPESGSQGERALQPQSDTSFRVKLIRSTKDSLCSKISLALALGLDKYLSVTMLSKRLLIAETFFS</sequence>
<reference evidence="2" key="1">
    <citation type="submission" date="2022-03" db="EMBL/GenBank/DDBJ databases">
        <authorList>
            <person name="Lindestad O."/>
        </authorList>
    </citation>
    <scope>NUCLEOTIDE SEQUENCE</scope>
</reference>
<name>A0A8S4RRE0_9NEOP</name>
<dbReference type="AlphaFoldDB" id="A0A8S4RRE0"/>
<organism evidence="2 3">
    <name type="scientific">Pararge aegeria aegeria</name>
    <dbReference type="NCBI Taxonomy" id="348720"/>
    <lineage>
        <taxon>Eukaryota</taxon>
        <taxon>Metazoa</taxon>
        <taxon>Ecdysozoa</taxon>
        <taxon>Arthropoda</taxon>
        <taxon>Hexapoda</taxon>
        <taxon>Insecta</taxon>
        <taxon>Pterygota</taxon>
        <taxon>Neoptera</taxon>
        <taxon>Endopterygota</taxon>
        <taxon>Lepidoptera</taxon>
        <taxon>Glossata</taxon>
        <taxon>Ditrysia</taxon>
        <taxon>Papilionoidea</taxon>
        <taxon>Nymphalidae</taxon>
        <taxon>Satyrinae</taxon>
        <taxon>Satyrini</taxon>
        <taxon>Parargina</taxon>
        <taxon>Pararge</taxon>
    </lineage>
</organism>
<proteinExistence type="predicted"/>
<dbReference type="EMBL" id="CAKXAJ010025493">
    <property type="protein sequence ID" value="CAH2240301.1"/>
    <property type="molecule type" value="Genomic_DNA"/>
</dbReference>
<dbReference type="Proteomes" id="UP000838756">
    <property type="component" value="Unassembled WGS sequence"/>
</dbReference>
<evidence type="ECO:0000256" key="1">
    <source>
        <dbReference type="SAM" id="MobiDB-lite"/>
    </source>
</evidence>
<gene>
    <name evidence="2" type="primary">jg14287</name>
    <name evidence="2" type="ORF">PAEG_LOCUS16898</name>
</gene>